<evidence type="ECO:0000256" key="1">
    <source>
        <dbReference type="ARBA" id="ARBA00000798"/>
    </source>
</evidence>
<dbReference type="InterPro" id="IPR051406">
    <property type="entry name" value="PLD_domain"/>
</dbReference>
<accession>A0A0A2WPD2</accession>
<feature type="domain" description="PLD phosphodiesterase" evidence="7">
    <location>
        <begin position="309"/>
        <end position="336"/>
    </location>
</feature>
<reference evidence="8 9" key="1">
    <citation type="journal article" date="2015" name="Genome Announc.">
        <title>Draft Genome Sequence of the Thermophile Thermus filiformis ATCC 43280, Producer of Carotenoid-(Di)glucoside-Branched Fatty Acid (Di)esters and Source of Hyperthermostable Enzymes of Biotechnological Interest.</title>
        <authorList>
            <person name="Mandelli F."/>
            <person name="Oliveira Ramires B."/>
            <person name="Couger M.B."/>
            <person name="Paixao D.A."/>
            <person name="Camilo C.M."/>
            <person name="Polikarpov I."/>
            <person name="Prade R."/>
            <person name="Riano-Pachon D.M."/>
            <person name="Squina F.M."/>
        </authorList>
    </citation>
    <scope>NUCLEOTIDE SEQUENCE [LARGE SCALE GENOMIC DNA]</scope>
    <source>
        <strain evidence="8 9">ATCC 43280</strain>
    </source>
</reference>
<dbReference type="Proteomes" id="UP000030364">
    <property type="component" value="Unassembled WGS sequence"/>
</dbReference>
<dbReference type="STRING" id="276.THFILI_09790"/>
<evidence type="ECO:0000259" key="7">
    <source>
        <dbReference type="PROSITE" id="PS50035"/>
    </source>
</evidence>
<dbReference type="SMART" id="SM00155">
    <property type="entry name" value="PLDc"/>
    <property type="match status" value="2"/>
</dbReference>
<dbReference type="CDD" id="cd09116">
    <property type="entry name" value="PLDc_Nuc_like"/>
    <property type="match status" value="1"/>
</dbReference>
<evidence type="ECO:0000256" key="6">
    <source>
        <dbReference type="ARBA" id="ARBA00023098"/>
    </source>
</evidence>
<evidence type="ECO:0000256" key="5">
    <source>
        <dbReference type="ARBA" id="ARBA00022963"/>
    </source>
</evidence>
<keyword evidence="9" id="KW-1185">Reference proteome</keyword>
<keyword evidence="6" id="KW-0443">Lipid metabolism</keyword>
<sequence length="370" mass="41779">MDTRRLGGLPSYLVLLVLLLVWLYQTFRPAPPPPALPGQVQVFFMPQEGERAKAFLLERIQNTRERLEVAAYEFRDLSLAKALLEAKDRGVRVRLYGESDYREDVRRYLVAARLGQTREPPRVGREEVRARVRQVREGCEEVAGLEVCYDEREPFMHHKFLVFDGQAVWTGSTNLTWNAFARNNENSLYLPSPPLAEGYEREFEALWSGKKEGLGLPVRFALEGVEGTVYFSPAGGRAAREALLARLRAAREEVLVAAFVLTDQEVLKALVQAQARGVRVRAVLETRNMGTSGEELLLKAGIDVRKDANPYTLHHKVAVIDGTWVVTGSYNFSTSAWRRNNENLLVLKAPGLAQKYRKEVEALWEAGTPL</sequence>
<dbReference type="RefSeq" id="WP_038065179.1">
    <property type="nucleotide sequence ID" value="NZ_JPSL02000040.1"/>
</dbReference>
<dbReference type="GO" id="GO:0004630">
    <property type="term" value="F:phospholipase D activity"/>
    <property type="evidence" value="ECO:0007669"/>
    <property type="project" value="UniProtKB-EC"/>
</dbReference>
<feature type="domain" description="PLD phosphodiesterase" evidence="7">
    <location>
        <begin position="152"/>
        <end position="179"/>
    </location>
</feature>
<dbReference type="PROSITE" id="PS50035">
    <property type="entry name" value="PLD"/>
    <property type="match status" value="2"/>
</dbReference>
<dbReference type="Pfam" id="PF13091">
    <property type="entry name" value="PLDc_2"/>
    <property type="match status" value="2"/>
</dbReference>
<dbReference type="PANTHER" id="PTHR43856:SF1">
    <property type="entry name" value="MITOCHONDRIAL CARDIOLIPIN HYDROLASE"/>
    <property type="match status" value="1"/>
</dbReference>
<dbReference type="AlphaFoldDB" id="A0A0A2WPD2"/>
<dbReference type="GO" id="GO:0016042">
    <property type="term" value="P:lipid catabolic process"/>
    <property type="evidence" value="ECO:0007669"/>
    <property type="project" value="UniProtKB-KW"/>
</dbReference>
<dbReference type="PATRIC" id="fig|276.5.peg.1547"/>
<dbReference type="GO" id="GO:0016891">
    <property type="term" value="F:RNA endonuclease activity producing 5'-phosphomonoesters, hydrolytic mechanism"/>
    <property type="evidence" value="ECO:0007669"/>
    <property type="project" value="TreeGrafter"/>
</dbReference>
<name>A0A0A2WPD2_THEFI</name>
<evidence type="ECO:0000313" key="8">
    <source>
        <dbReference type="EMBL" id="KGQ21648.1"/>
    </source>
</evidence>
<dbReference type="InterPro" id="IPR001736">
    <property type="entry name" value="PLipase_D/transphosphatidylase"/>
</dbReference>
<dbReference type="PANTHER" id="PTHR43856">
    <property type="entry name" value="CARDIOLIPIN HYDROLASE"/>
    <property type="match status" value="1"/>
</dbReference>
<comment type="similarity">
    <text evidence="2">Belongs to the phospholipase D family.</text>
</comment>
<comment type="caution">
    <text evidence="8">The sequence shown here is derived from an EMBL/GenBank/DDBJ whole genome shotgun (WGS) entry which is preliminary data.</text>
</comment>
<dbReference type="Gene3D" id="3.30.870.10">
    <property type="entry name" value="Endonuclease Chain A"/>
    <property type="match status" value="2"/>
</dbReference>
<dbReference type="EMBL" id="JPSL02000040">
    <property type="protein sequence ID" value="KGQ21648.1"/>
    <property type="molecule type" value="Genomic_DNA"/>
</dbReference>
<protein>
    <recommendedName>
        <fullName evidence="3">phospholipase D</fullName>
        <ecNumber evidence="3">3.1.4.4</ecNumber>
    </recommendedName>
</protein>
<dbReference type="GO" id="GO:0006793">
    <property type="term" value="P:phosphorus metabolic process"/>
    <property type="evidence" value="ECO:0007669"/>
    <property type="project" value="UniProtKB-ARBA"/>
</dbReference>
<gene>
    <name evidence="8" type="ORF">THFILI_09790</name>
</gene>
<dbReference type="InterPro" id="IPR025202">
    <property type="entry name" value="PLD-like_dom"/>
</dbReference>
<keyword evidence="4" id="KW-0378">Hydrolase</keyword>
<evidence type="ECO:0000313" key="9">
    <source>
        <dbReference type="Proteomes" id="UP000030364"/>
    </source>
</evidence>
<evidence type="ECO:0000256" key="3">
    <source>
        <dbReference type="ARBA" id="ARBA00012027"/>
    </source>
</evidence>
<dbReference type="OrthoDB" id="9765044at2"/>
<comment type="catalytic activity">
    <reaction evidence="1">
        <text>a 1,2-diacyl-sn-glycero-3-phosphocholine + H2O = a 1,2-diacyl-sn-glycero-3-phosphate + choline + H(+)</text>
        <dbReference type="Rhea" id="RHEA:14445"/>
        <dbReference type="ChEBI" id="CHEBI:15354"/>
        <dbReference type="ChEBI" id="CHEBI:15377"/>
        <dbReference type="ChEBI" id="CHEBI:15378"/>
        <dbReference type="ChEBI" id="CHEBI:57643"/>
        <dbReference type="ChEBI" id="CHEBI:58608"/>
        <dbReference type="EC" id="3.1.4.4"/>
    </reaction>
</comment>
<keyword evidence="5" id="KW-0442">Lipid degradation</keyword>
<organism evidence="8 9">
    <name type="scientific">Thermus filiformis</name>
    <dbReference type="NCBI Taxonomy" id="276"/>
    <lineage>
        <taxon>Bacteria</taxon>
        <taxon>Thermotogati</taxon>
        <taxon>Deinococcota</taxon>
        <taxon>Deinococci</taxon>
        <taxon>Thermales</taxon>
        <taxon>Thermaceae</taxon>
        <taxon>Thermus</taxon>
    </lineage>
</organism>
<evidence type="ECO:0000256" key="2">
    <source>
        <dbReference type="ARBA" id="ARBA00008664"/>
    </source>
</evidence>
<evidence type="ECO:0000256" key="4">
    <source>
        <dbReference type="ARBA" id="ARBA00022801"/>
    </source>
</evidence>
<dbReference type="SUPFAM" id="SSF56024">
    <property type="entry name" value="Phospholipase D/nuclease"/>
    <property type="match status" value="2"/>
</dbReference>
<proteinExistence type="inferred from homology"/>
<dbReference type="EC" id="3.1.4.4" evidence="3"/>